<name>A0A816UB78_BRANA</name>
<protein>
    <submittedName>
        <fullName evidence="1">(rape) hypothetical protein</fullName>
    </submittedName>
</protein>
<dbReference type="AlphaFoldDB" id="A0A816UB78"/>
<dbReference type="EMBL" id="HG994372">
    <property type="protein sequence ID" value="CAF2105977.1"/>
    <property type="molecule type" value="Genomic_DNA"/>
</dbReference>
<dbReference type="Proteomes" id="UP001295469">
    <property type="component" value="Chromosome C08"/>
</dbReference>
<proteinExistence type="predicted"/>
<reference evidence="1" key="1">
    <citation type="submission" date="2021-01" db="EMBL/GenBank/DDBJ databases">
        <authorList>
            <consortium name="Genoscope - CEA"/>
            <person name="William W."/>
        </authorList>
    </citation>
    <scope>NUCLEOTIDE SEQUENCE</scope>
</reference>
<accession>A0A816UB78</accession>
<sequence length="106" mass="12366">MKPSRCMRLKITDVKNEREGLCFQGSIQIETSIGPSCLSTSKETLFVDQHGRSKNQRRLYKSDLRFRNWTVMKVGGKGRFVHSVIARHLHKRNHRCSNNKAKCFPY</sequence>
<gene>
    <name evidence="1" type="ORF">DARMORV10_C08P04450.1</name>
</gene>
<organism evidence="1">
    <name type="scientific">Brassica napus</name>
    <name type="common">Rape</name>
    <dbReference type="NCBI Taxonomy" id="3708"/>
    <lineage>
        <taxon>Eukaryota</taxon>
        <taxon>Viridiplantae</taxon>
        <taxon>Streptophyta</taxon>
        <taxon>Embryophyta</taxon>
        <taxon>Tracheophyta</taxon>
        <taxon>Spermatophyta</taxon>
        <taxon>Magnoliopsida</taxon>
        <taxon>eudicotyledons</taxon>
        <taxon>Gunneridae</taxon>
        <taxon>Pentapetalae</taxon>
        <taxon>rosids</taxon>
        <taxon>malvids</taxon>
        <taxon>Brassicales</taxon>
        <taxon>Brassicaceae</taxon>
        <taxon>Brassiceae</taxon>
        <taxon>Brassica</taxon>
    </lineage>
</organism>
<evidence type="ECO:0000313" key="1">
    <source>
        <dbReference type="EMBL" id="CAF2105977.1"/>
    </source>
</evidence>